<dbReference type="HOGENOM" id="CLU_128733_0_0_3"/>
<protein>
    <submittedName>
        <fullName evidence="1">Uncharacterized protein</fullName>
    </submittedName>
</protein>
<dbReference type="KEGG" id="scs:Sta7437_0722"/>
<dbReference type="InterPro" id="IPR016780">
    <property type="entry name" value="UCP020893"/>
</dbReference>
<accession>K9XQI4</accession>
<dbReference type="EMBL" id="CP003653">
    <property type="protein sequence ID" value="AFZ34316.1"/>
    <property type="molecule type" value="Genomic_DNA"/>
</dbReference>
<evidence type="ECO:0000313" key="2">
    <source>
        <dbReference type="Proteomes" id="UP000010473"/>
    </source>
</evidence>
<organism evidence="1 2">
    <name type="scientific">Stanieria cyanosphaera (strain ATCC 29371 / PCC 7437)</name>
    <dbReference type="NCBI Taxonomy" id="111780"/>
    <lineage>
        <taxon>Bacteria</taxon>
        <taxon>Bacillati</taxon>
        <taxon>Cyanobacteriota</taxon>
        <taxon>Cyanophyceae</taxon>
        <taxon>Pleurocapsales</taxon>
        <taxon>Dermocarpellaceae</taxon>
        <taxon>Stanieria</taxon>
    </lineage>
</organism>
<dbReference type="PIRSF" id="PIRSF020893">
    <property type="entry name" value="UCP020893"/>
    <property type="match status" value="1"/>
</dbReference>
<name>K9XQI4_STAC7</name>
<dbReference type="Proteomes" id="UP000010473">
    <property type="component" value="Chromosome"/>
</dbReference>
<keyword evidence="2" id="KW-1185">Reference proteome</keyword>
<reference evidence="2" key="1">
    <citation type="journal article" date="2013" name="Proc. Natl. Acad. Sci. U.S.A.">
        <title>Improving the coverage of the cyanobacterial phylum using diversity-driven genome sequencing.</title>
        <authorList>
            <person name="Shih P.M."/>
            <person name="Wu D."/>
            <person name="Latifi A."/>
            <person name="Axen S.D."/>
            <person name="Fewer D.P."/>
            <person name="Talla E."/>
            <person name="Calteau A."/>
            <person name="Cai F."/>
            <person name="Tandeau de Marsac N."/>
            <person name="Rippka R."/>
            <person name="Herdman M."/>
            <person name="Sivonen K."/>
            <person name="Coursin T."/>
            <person name="Laurent T."/>
            <person name="Goodwin L."/>
            <person name="Nolan M."/>
            <person name="Davenport K.W."/>
            <person name="Han C.S."/>
            <person name="Rubin E.M."/>
            <person name="Eisen J.A."/>
            <person name="Woyke T."/>
            <person name="Gugger M."/>
            <person name="Kerfeld C.A."/>
        </authorList>
    </citation>
    <scope>NUCLEOTIDE SEQUENCE [LARGE SCALE GENOMIC DNA]</scope>
    <source>
        <strain evidence="2">ATCC 29371 / PCC 7437</strain>
    </source>
</reference>
<dbReference type="AlphaFoldDB" id="K9XQI4"/>
<evidence type="ECO:0000313" key="1">
    <source>
        <dbReference type="EMBL" id="AFZ34316.1"/>
    </source>
</evidence>
<sequence>MNQLADKISTSMSFEEAIANTQALMIQIEANRLSDEEITSAITNLIKNKGSARGFFVGYLTSDFLLADLPCLGIIRGLKSAPEIVSELLIKNLAMSAAMSITHRRNHQEIMALGSEKVLQRTLNLIKQINLEQIKISLRKLQISLWTGEGDYQKFLNRWGYDREQKQIIQQAIDQVND</sequence>
<dbReference type="RefSeq" id="WP_015191989.1">
    <property type="nucleotide sequence ID" value="NC_019748.1"/>
</dbReference>
<proteinExistence type="predicted"/>
<gene>
    <name evidence="1" type="ordered locus">Sta7437_0722</name>
</gene>
<dbReference type="OrthoDB" id="465343at2"/>
<dbReference type="eggNOG" id="ENOG50314QQ">
    <property type="taxonomic scope" value="Bacteria"/>
</dbReference>